<dbReference type="Gene3D" id="3.30.460.10">
    <property type="entry name" value="Beta Polymerase, domain 2"/>
    <property type="match status" value="1"/>
</dbReference>
<comment type="pathway">
    <text evidence="1">Purine metabolism; ppGpp biosynthesis; ppGpp from GTP: step 1/2.</text>
</comment>
<evidence type="ECO:0000313" key="3">
    <source>
        <dbReference type="EMBL" id="MFB0846554.1"/>
    </source>
</evidence>
<dbReference type="Proteomes" id="UP001575622">
    <property type="component" value="Unassembled WGS sequence"/>
</dbReference>
<organism evidence="3 4">
    <name type="scientific">Paenibacillus oleatilyticus</name>
    <dbReference type="NCBI Taxonomy" id="2594886"/>
    <lineage>
        <taxon>Bacteria</taxon>
        <taxon>Bacillati</taxon>
        <taxon>Bacillota</taxon>
        <taxon>Bacilli</taxon>
        <taxon>Bacillales</taxon>
        <taxon>Paenibacillaceae</taxon>
        <taxon>Paenibacillus</taxon>
    </lineage>
</organism>
<sequence>MSISVIDKFLSRYSREYDYYHKLALLCARQCENILDENGIRAIVTSRAKRPDRLREKLEKRDGEKPYTRVETVYEDIVDLAGVRIAIYFPKDREEIDKLINNTFYVHKKKIFPGSTVATYEKRFSGYWAYHYRVSLKEETLAGAHTRYDEGIIEIQVASVLMHAWAEVEHDLVYKPLSGALSDEEYKILDELNGLVLAGEIALERLQDAAKKRITENGRPFSSHYELSSFLYDSMKRNEKKGTIDPILGNTEILYYFLEKANLNEPNKIEAYITKLDPDTEKRNIVDQIVDYIISGNPEGYALYNEAKKEFNKKTHSHFMKENVKPSNKNSALGYFLSTWIAFEYLLSEIAKVRGFDSKTFPVYLLKDMNLLSKEIIYEVDHLRRLRNEVVHGVKIPEDETLFSAGQYIENLIGKMIKELPEELKPLIKYVIEKFDL</sequence>
<dbReference type="Pfam" id="PF04607">
    <property type="entry name" value="RelA_SpoT"/>
    <property type="match status" value="1"/>
</dbReference>
<dbReference type="RefSeq" id="WP_373956504.1">
    <property type="nucleotide sequence ID" value="NZ_JBHDLN010000023.1"/>
</dbReference>
<dbReference type="EMBL" id="JBHDLN010000023">
    <property type="protein sequence ID" value="MFB0846554.1"/>
    <property type="molecule type" value="Genomic_DNA"/>
</dbReference>
<dbReference type="PANTHER" id="PTHR41773:SF1">
    <property type="entry name" value="RELA_SPOT DOMAIN-CONTAINING PROTEIN"/>
    <property type="match status" value="1"/>
</dbReference>
<evidence type="ECO:0000256" key="1">
    <source>
        <dbReference type="ARBA" id="ARBA00004976"/>
    </source>
</evidence>
<proteinExistence type="predicted"/>
<dbReference type="SMART" id="SM00954">
    <property type="entry name" value="RelA_SpoT"/>
    <property type="match status" value="1"/>
</dbReference>
<accession>A0ABV4VA75</accession>
<keyword evidence="4" id="KW-1185">Reference proteome</keyword>
<dbReference type="InterPro" id="IPR007685">
    <property type="entry name" value="RelA_SpoT"/>
</dbReference>
<dbReference type="PANTHER" id="PTHR41773">
    <property type="entry name" value="GTP PYROPHOSPHATASE-RELATED"/>
    <property type="match status" value="1"/>
</dbReference>
<comment type="caution">
    <text evidence="3">The sequence shown here is derived from an EMBL/GenBank/DDBJ whole genome shotgun (WGS) entry which is preliminary data.</text>
</comment>
<name>A0ABV4VA75_9BACL</name>
<protein>
    <submittedName>
        <fullName evidence="3">GTP pyrophosphokinase family protein</fullName>
    </submittedName>
</protein>
<dbReference type="InterPro" id="IPR043519">
    <property type="entry name" value="NT_sf"/>
</dbReference>
<gene>
    <name evidence="3" type="ORF">ACEU3E_30600</name>
</gene>
<dbReference type="CDD" id="cd05399">
    <property type="entry name" value="NT_Rel-Spo_like"/>
    <property type="match status" value="1"/>
</dbReference>
<feature type="domain" description="RelA/SpoT" evidence="2">
    <location>
        <begin position="46"/>
        <end position="180"/>
    </location>
</feature>
<reference evidence="3 4" key="1">
    <citation type="submission" date="2024-09" db="EMBL/GenBank/DDBJ databases">
        <authorList>
            <person name="Makale K.P.P."/>
            <person name="Makhzoum A."/>
            <person name="Rantong G."/>
            <person name="Rahube T.O."/>
        </authorList>
    </citation>
    <scope>NUCLEOTIDE SEQUENCE [LARGE SCALE GENOMIC DNA]</scope>
    <source>
        <strain evidence="3 4">KM_D13</strain>
    </source>
</reference>
<evidence type="ECO:0000259" key="2">
    <source>
        <dbReference type="SMART" id="SM00954"/>
    </source>
</evidence>
<dbReference type="SUPFAM" id="SSF81301">
    <property type="entry name" value="Nucleotidyltransferase"/>
    <property type="match status" value="1"/>
</dbReference>
<evidence type="ECO:0000313" key="4">
    <source>
        <dbReference type="Proteomes" id="UP001575622"/>
    </source>
</evidence>